<feature type="transmembrane region" description="Helical" evidence="2">
    <location>
        <begin position="39"/>
        <end position="57"/>
    </location>
</feature>
<dbReference type="PANTHER" id="PTHR21119:SF5">
    <property type="entry name" value="C2 DOMAIN-CONTAINING PROTEIN"/>
    <property type="match status" value="1"/>
</dbReference>
<reference evidence="5" key="1">
    <citation type="submission" date="2017-01" db="EMBL/GenBank/DDBJ databases">
        <title>Comparative genomics of anhydrobiosis in the tardigrade Hypsibius dujardini.</title>
        <authorList>
            <person name="Yoshida Y."/>
            <person name="Koutsovoulos G."/>
            <person name="Laetsch D."/>
            <person name="Stevens L."/>
            <person name="Kumar S."/>
            <person name="Horikawa D."/>
            <person name="Ishino K."/>
            <person name="Komine S."/>
            <person name="Tomita M."/>
            <person name="Blaxter M."/>
            <person name="Arakawa K."/>
        </authorList>
    </citation>
    <scope>NUCLEOTIDE SEQUENCE [LARGE SCALE GENOMIC DNA]</scope>
    <source>
        <strain evidence="5">Z151</strain>
    </source>
</reference>
<feature type="region of interest" description="Disordered" evidence="1">
    <location>
        <begin position="671"/>
        <end position="804"/>
    </location>
</feature>
<feature type="compositionally biased region" description="Polar residues" evidence="1">
    <location>
        <begin position="596"/>
        <end position="606"/>
    </location>
</feature>
<feature type="region of interest" description="Disordered" evidence="1">
    <location>
        <begin position="589"/>
        <end position="655"/>
    </location>
</feature>
<dbReference type="SMART" id="SM00239">
    <property type="entry name" value="C2"/>
    <property type="match status" value="1"/>
</dbReference>
<evidence type="ECO:0000313" key="4">
    <source>
        <dbReference type="EMBL" id="OQV18854.1"/>
    </source>
</evidence>
<comment type="caution">
    <text evidence="4">The sequence shown here is derived from an EMBL/GenBank/DDBJ whole genome shotgun (WGS) entry which is preliminary data.</text>
</comment>
<name>A0A1W0WUI0_HYPEX</name>
<feature type="compositionally biased region" description="Polar residues" evidence="1">
    <location>
        <begin position="690"/>
        <end position="713"/>
    </location>
</feature>
<feature type="region of interest" description="Disordered" evidence="1">
    <location>
        <begin position="76"/>
        <end position="109"/>
    </location>
</feature>
<proteinExistence type="predicted"/>
<accession>A0A1W0WUI0</accession>
<dbReference type="Gene3D" id="2.60.40.150">
    <property type="entry name" value="C2 domain"/>
    <property type="match status" value="1"/>
</dbReference>
<keyword evidence="2" id="KW-1133">Transmembrane helix</keyword>
<dbReference type="AlphaFoldDB" id="A0A1W0WUI0"/>
<evidence type="ECO:0000256" key="1">
    <source>
        <dbReference type="SAM" id="MobiDB-lite"/>
    </source>
</evidence>
<dbReference type="InterPro" id="IPR000008">
    <property type="entry name" value="C2_dom"/>
</dbReference>
<dbReference type="SUPFAM" id="SSF49562">
    <property type="entry name" value="C2 domain (Calcium/lipid-binding domain, CaLB)"/>
    <property type="match status" value="1"/>
</dbReference>
<feature type="region of interest" description="Disordered" evidence="1">
    <location>
        <begin position="550"/>
        <end position="569"/>
    </location>
</feature>
<protein>
    <recommendedName>
        <fullName evidence="3">C2 domain-containing protein</fullName>
    </recommendedName>
</protein>
<gene>
    <name evidence="4" type="ORF">BV898_07108</name>
</gene>
<evidence type="ECO:0000259" key="3">
    <source>
        <dbReference type="PROSITE" id="PS50004"/>
    </source>
</evidence>
<evidence type="ECO:0000313" key="5">
    <source>
        <dbReference type="Proteomes" id="UP000192578"/>
    </source>
</evidence>
<organism evidence="4 5">
    <name type="scientific">Hypsibius exemplaris</name>
    <name type="common">Freshwater tardigrade</name>
    <dbReference type="NCBI Taxonomy" id="2072580"/>
    <lineage>
        <taxon>Eukaryota</taxon>
        <taxon>Metazoa</taxon>
        <taxon>Ecdysozoa</taxon>
        <taxon>Tardigrada</taxon>
        <taxon>Eutardigrada</taxon>
        <taxon>Parachela</taxon>
        <taxon>Hypsibioidea</taxon>
        <taxon>Hypsibiidae</taxon>
        <taxon>Hypsibius</taxon>
    </lineage>
</organism>
<dbReference type="PANTHER" id="PTHR21119">
    <property type="entry name" value="C2 DOMAIN-CONTAINING PROTEIN"/>
    <property type="match status" value="1"/>
</dbReference>
<feature type="domain" description="C2" evidence="3">
    <location>
        <begin position="390"/>
        <end position="507"/>
    </location>
</feature>
<keyword evidence="5" id="KW-1185">Reference proteome</keyword>
<evidence type="ECO:0000256" key="2">
    <source>
        <dbReference type="SAM" id="Phobius"/>
    </source>
</evidence>
<dbReference type="Pfam" id="PF00168">
    <property type="entry name" value="C2"/>
    <property type="match status" value="1"/>
</dbReference>
<feature type="compositionally biased region" description="Polar residues" evidence="1">
    <location>
        <begin position="762"/>
        <end position="776"/>
    </location>
</feature>
<keyword evidence="2" id="KW-0812">Transmembrane</keyword>
<feature type="compositionally biased region" description="Polar residues" evidence="1">
    <location>
        <begin position="553"/>
        <end position="569"/>
    </location>
</feature>
<dbReference type="OrthoDB" id="9976063at2759"/>
<dbReference type="PROSITE" id="PS50004">
    <property type="entry name" value="C2"/>
    <property type="match status" value="1"/>
</dbReference>
<dbReference type="InterPro" id="IPR039934">
    <property type="entry name" value="C2CD2/C2CD2L"/>
</dbReference>
<dbReference type="EMBL" id="MTYJ01000045">
    <property type="protein sequence ID" value="OQV18854.1"/>
    <property type="molecule type" value="Genomic_DNA"/>
</dbReference>
<feature type="compositionally biased region" description="Low complexity" evidence="1">
    <location>
        <begin position="83"/>
        <end position="99"/>
    </location>
</feature>
<sequence length="804" mass="88219">MVDIVANIVWYRICETTEKLVKSLNLDGADESSSAMDPLGLLLLGWIVVAGIVYFATDHIKDLLIRYRGDDVQPAVRQPYVPPKSVTSSASSPSRTSTPGAGNHYSPAVRPDVLATSGSASSGGGGTSMTTPSETLQARVKLINYSEEGSDWVNSVLNWLYHRYNTTPEFADIWLSALNEHAKRNAQQMGILVTFDRFLPTSCAPKIGDVRAELAADEQMSIFCSVETIQLGFHLLATVTDARGFVTTTSYDIEIDHAGGDEVLRFLNINDLRQLQSAPPNMQHHQCFQLKMLIYMSQHGELLLSGDFDKQSSRDVRVRIRAPAFTPPLDDNFDGTLVQEAVKQCIQNTVTTMRLARFRDFPFPSWHSPSSKPSSPTPGKEPLQTHFPFPVASMTNGGKTNPFRHGSYQVMVKVIRANSVGDNAVGMEPYCVIEMDEPPQKHTTAVAKAKGANPVWEEKFTLDVSPDSSEMLFEIYDRTKPQKKNFLGTAIVSLHELQKNPSQRQIIPLQSRPLMDDSVSGSLTLEFSVLAGGVPLSNNVLDLTAQYKPAGKSSKSVSPAGTLNRNSHAQGSTMAIDAKELANLAGGEFPPGHFQPGTSRVPSVQRSHSEDIPLTDNATNNNHKPKRKLSATIDGHMGDLDGSSLYDADGKGRKRKTSFFGRMKRRFSFGKTRSKSLDPTVAKEEMRQVAASSHNNLNTPSSPSLHHSINQNGRTRDQSTDPADSDTELLLAEQRGRSRKADRKARKEQQKRSKSAPGSREPSASRSTASNKSTRPTWRDKLRSRFSKSNDGGGAVITTQEVAL</sequence>
<dbReference type="InterPro" id="IPR035892">
    <property type="entry name" value="C2_domain_sf"/>
</dbReference>
<keyword evidence="2" id="KW-0472">Membrane</keyword>
<dbReference type="Proteomes" id="UP000192578">
    <property type="component" value="Unassembled WGS sequence"/>
</dbReference>